<dbReference type="Gene3D" id="1.25.10.10">
    <property type="entry name" value="Leucine-rich Repeat Variant"/>
    <property type="match status" value="1"/>
</dbReference>
<name>A0A397HX47_9GLOM</name>
<evidence type="ECO:0000313" key="1">
    <source>
        <dbReference type="EMBL" id="RHZ67572.1"/>
    </source>
</evidence>
<accession>A0A397HX47</accession>
<dbReference type="OrthoDB" id="448649at2759"/>
<organism evidence="1 2">
    <name type="scientific">Diversispora epigaea</name>
    <dbReference type="NCBI Taxonomy" id="1348612"/>
    <lineage>
        <taxon>Eukaryota</taxon>
        <taxon>Fungi</taxon>
        <taxon>Fungi incertae sedis</taxon>
        <taxon>Mucoromycota</taxon>
        <taxon>Glomeromycotina</taxon>
        <taxon>Glomeromycetes</taxon>
        <taxon>Diversisporales</taxon>
        <taxon>Diversisporaceae</taxon>
        <taxon>Diversispora</taxon>
    </lineage>
</organism>
<dbReference type="InterPro" id="IPR011989">
    <property type="entry name" value="ARM-like"/>
</dbReference>
<comment type="caution">
    <text evidence="1">The sequence shown here is derived from an EMBL/GenBank/DDBJ whole genome shotgun (WGS) entry which is preliminary data.</text>
</comment>
<evidence type="ECO:0000313" key="2">
    <source>
        <dbReference type="Proteomes" id="UP000266861"/>
    </source>
</evidence>
<dbReference type="AlphaFoldDB" id="A0A397HX47"/>
<dbReference type="EMBL" id="PQFF01000274">
    <property type="protein sequence ID" value="RHZ67572.1"/>
    <property type="molecule type" value="Genomic_DNA"/>
</dbReference>
<gene>
    <name evidence="1" type="ORF">Glove_300g21</name>
</gene>
<proteinExistence type="predicted"/>
<dbReference type="Proteomes" id="UP000266861">
    <property type="component" value="Unassembled WGS sequence"/>
</dbReference>
<reference evidence="1 2" key="1">
    <citation type="submission" date="2018-08" db="EMBL/GenBank/DDBJ databases">
        <title>Genome and evolution of the arbuscular mycorrhizal fungus Diversispora epigaea (formerly Glomus versiforme) and its bacterial endosymbionts.</title>
        <authorList>
            <person name="Sun X."/>
            <person name="Fei Z."/>
            <person name="Harrison M."/>
        </authorList>
    </citation>
    <scope>NUCLEOTIDE SEQUENCE [LARGE SCALE GENOMIC DNA]</scope>
    <source>
        <strain evidence="1 2">IT104</strain>
    </source>
</reference>
<keyword evidence="2" id="KW-1185">Reference proteome</keyword>
<sequence length="175" mass="20347">MFAITPKNQYTTEEFKEIFEGLEIPRSTTFSIAYLLSILFENDEDDKDDELLQESLKDSLHNKLNLDNNNNYRICIGIEISIDIRIIIIQKKSPPQYDKENNQLDHELDFGFKLFKENPLAQIHALRMNFISHLLNLFSSEEGNDIKVLSRPLYALSSIVRGNKVALKIVRPYLD</sequence>
<protein>
    <submittedName>
        <fullName evidence="1">Uncharacterized protein</fullName>
    </submittedName>
</protein>